<protein>
    <submittedName>
        <fullName evidence="1">Uncharacterized protein</fullName>
    </submittedName>
</protein>
<dbReference type="AlphaFoldDB" id="A0A0E0AZH4"/>
<sequence>MACGGVEWGGGGSGRVASWRLLRGGDDVYSTAAVAGGQDACGGRFGRGGMDGHGRLAREVWQTTAFGRRGSGGRSARRLARHDRWWRRSAWREEAWPVVGGRLGAMRRGRQWMRLAWRGEAWSAAEEAGTVRRGAAGGDGGGHGTRRICRWVRCDLRRTKASRWRAPVQWSHMSAEVGRWWSIGAPAVDSQVVSGGTQPGLGQAGSDDARSVIPLLRALSCHLILHVWMPGESPSSVLFETFTDGTGGVFHCFSPWRRRLGMP</sequence>
<evidence type="ECO:0000313" key="2">
    <source>
        <dbReference type="Proteomes" id="UP000026961"/>
    </source>
</evidence>
<organism evidence="1">
    <name type="scientific">Oryza glumipatula</name>
    <dbReference type="NCBI Taxonomy" id="40148"/>
    <lineage>
        <taxon>Eukaryota</taxon>
        <taxon>Viridiplantae</taxon>
        <taxon>Streptophyta</taxon>
        <taxon>Embryophyta</taxon>
        <taxon>Tracheophyta</taxon>
        <taxon>Spermatophyta</taxon>
        <taxon>Magnoliopsida</taxon>
        <taxon>Liliopsida</taxon>
        <taxon>Poales</taxon>
        <taxon>Poaceae</taxon>
        <taxon>BOP clade</taxon>
        <taxon>Oryzoideae</taxon>
        <taxon>Oryzeae</taxon>
        <taxon>Oryzinae</taxon>
        <taxon>Oryza</taxon>
    </lineage>
</organism>
<evidence type="ECO:0000313" key="1">
    <source>
        <dbReference type="EnsemblPlants" id="OGLUM09G00980.1"/>
    </source>
</evidence>
<keyword evidence="2" id="KW-1185">Reference proteome</keyword>
<reference evidence="1" key="2">
    <citation type="submission" date="2018-05" db="EMBL/GenBank/DDBJ databases">
        <title>OgluRS3 (Oryza glumaepatula Reference Sequence Version 3).</title>
        <authorList>
            <person name="Zhang J."/>
            <person name="Kudrna D."/>
            <person name="Lee S."/>
            <person name="Talag J."/>
            <person name="Welchert J."/>
            <person name="Wing R.A."/>
        </authorList>
    </citation>
    <scope>NUCLEOTIDE SEQUENCE [LARGE SCALE GENOMIC DNA]</scope>
</reference>
<name>A0A0E0AZH4_9ORYZ</name>
<dbReference type="EnsemblPlants" id="OGLUM09G00980.1">
    <property type="protein sequence ID" value="OGLUM09G00980.1"/>
    <property type="gene ID" value="OGLUM09G00980"/>
</dbReference>
<accession>A0A0E0AZH4</accession>
<dbReference type="Proteomes" id="UP000026961">
    <property type="component" value="Chromosome 9"/>
</dbReference>
<reference evidence="1" key="1">
    <citation type="submission" date="2015-04" db="UniProtKB">
        <authorList>
            <consortium name="EnsemblPlants"/>
        </authorList>
    </citation>
    <scope>IDENTIFICATION</scope>
</reference>
<dbReference type="HOGENOM" id="CLU_1059161_0_0_1"/>
<proteinExistence type="predicted"/>
<dbReference type="Gramene" id="OGLUM09G00980.1">
    <property type="protein sequence ID" value="OGLUM09G00980.1"/>
    <property type="gene ID" value="OGLUM09G00980"/>
</dbReference>